<sequence>MTHRVIFLHSLSHFLHSFLPPYVQSVTKSCKFLKMCPTHHSFLPLLILPYLRSPLLFTRTIPRGFKVPCLQFHNSLISLHNAIKNTNLSPRMKSMLHSKAQRAPGFLSSLKSYYSSRLKA</sequence>
<gene>
    <name evidence="2" type="ORF">mRhiFer1_010051</name>
</gene>
<keyword evidence="1" id="KW-0732">Signal</keyword>
<feature type="chain" id="PRO_5029741413" evidence="1">
    <location>
        <begin position="18"/>
        <end position="120"/>
    </location>
</feature>
<reference evidence="2 3" key="1">
    <citation type="journal article" date="2020" name="Nature">
        <title>Six reference-quality genomes reveal evolution of bat adaptations.</title>
        <authorList>
            <person name="Jebb D."/>
            <person name="Huang Z."/>
            <person name="Pippel M."/>
            <person name="Hughes G.M."/>
            <person name="Lavrichenko K."/>
            <person name="Devanna P."/>
            <person name="Winkler S."/>
            <person name="Jermiin L.S."/>
            <person name="Skirmuntt E.C."/>
            <person name="Katzourakis A."/>
            <person name="Burkitt-Gray L."/>
            <person name="Ray D.A."/>
            <person name="Sullivan K.A.M."/>
            <person name="Roscito J.G."/>
            <person name="Kirilenko B.M."/>
            <person name="Davalos L.M."/>
            <person name="Corthals A.P."/>
            <person name="Power M.L."/>
            <person name="Jones G."/>
            <person name="Ransome R.D."/>
            <person name="Dechmann D.K.N."/>
            <person name="Locatelli A.G."/>
            <person name="Puechmaille S.J."/>
            <person name="Fedrigo O."/>
            <person name="Jarvis E.D."/>
            <person name="Hiller M."/>
            <person name="Vernes S.C."/>
            <person name="Myers E.W."/>
            <person name="Teeling E.C."/>
        </authorList>
    </citation>
    <scope>NUCLEOTIDE SEQUENCE [LARGE SCALE GENOMIC DNA]</scope>
    <source>
        <strain evidence="2">MRhiFer1</strain>
        <tissue evidence="2">Lung</tissue>
    </source>
</reference>
<dbReference type="EMBL" id="JACAGC010000007">
    <property type="protein sequence ID" value="KAF6357130.1"/>
    <property type="molecule type" value="Genomic_DNA"/>
</dbReference>
<dbReference type="Proteomes" id="UP000585614">
    <property type="component" value="Unassembled WGS sequence"/>
</dbReference>
<feature type="signal peptide" evidence="1">
    <location>
        <begin position="1"/>
        <end position="17"/>
    </location>
</feature>
<evidence type="ECO:0000313" key="3">
    <source>
        <dbReference type="Proteomes" id="UP000585614"/>
    </source>
</evidence>
<accession>A0A7J7Y6H7</accession>
<protein>
    <submittedName>
        <fullName evidence="2">Uncharacterized protein</fullName>
    </submittedName>
</protein>
<comment type="caution">
    <text evidence="2">The sequence shown here is derived from an EMBL/GenBank/DDBJ whole genome shotgun (WGS) entry which is preliminary data.</text>
</comment>
<dbReference type="AlphaFoldDB" id="A0A7J7Y6H7"/>
<organism evidence="2 3">
    <name type="scientific">Rhinolophus ferrumequinum</name>
    <name type="common">Greater horseshoe bat</name>
    <dbReference type="NCBI Taxonomy" id="59479"/>
    <lineage>
        <taxon>Eukaryota</taxon>
        <taxon>Metazoa</taxon>
        <taxon>Chordata</taxon>
        <taxon>Craniata</taxon>
        <taxon>Vertebrata</taxon>
        <taxon>Euteleostomi</taxon>
        <taxon>Mammalia</taxon>
        <taxon>Eutheria</taxon>
        <taxon>Laurasiatheria</taxon>
        <taxon>Chiroptera</taxon>
        <taxon>Yinpterochiroptera</taxon>
        <taxon>Rhinolophoidea</taxon>
        <taxon>Rhinolophidae</taxon>
        <taxon>Rhinolophinae</taxon>
        <taxon>Rhinolophus</taxon>
    </lineage>
</organism>
<evidence type="ECO:0000313" key="2">
    <source>
        <dbReference type="EMBL" id="KAF6357130.1"/>
    </source>
</evidence>
<evidence type="ECO:0000256" key="1">
    <source>
        <dbReference type="SAM" id="SignalP"/>
    </source>
</evidence>
<name>A0A7J7Y6H7_RHIFE</name>
<proteinExistence type="predicted"/>